<dbReference type="InterPro" id="IPR043154">
    <property type="entry name" value="Sec-1-like_dom1"/>
</dbReference>
<reference evidence="2 3" key="1">
    <citation type="submission" date="2019-03" db="EMBL/GenBank/DDBJ databases">
        <title>Single cell metagenomics reveals metabolic interactions within the superorganism composed of flagellate Streblomastix strix and complex community of Bacteroidetes bacteria on its surface.</title>
        <authorList>
            <person name="Treitli S.C."/>
            <person name="Kolisko M."/>
            <person name="Husnik F."/>
            <person name="Keeling P."/>
            <person name="Hampl V."/>
        </authorList>
    </citation>
    <scope>NUCLEOTIDE SEQUENCE [LARGE SCALE GENOMIC DNA]</scope>
    <source>
        <strain evidence="2">ST1C</strain>
    </source>
</reference>
<gene>
    <name evidence="2" type="ORF">EZS28_001198</name>
</gene>
<dbReference type="AlphaFoldDB" id="A0A5J4X8Y8"/>
<dbReference type="InterPro" id="IPR043127">
    <property type="entry name" value="Sec-1-like_dom3a"/>
</dbReference>
<proteinExistence type="inferred from homology"/>
<dbReference type="Pfam" id="PF00995">
    <property type="entry name" value="Sec1"/>
    <property type="match status" value="1"/>
</dbReference>
<dbReference type="PIRSF" id="PIRSF005715">
    <property type="entry name" value="VPS45_Sec1"/>
    <property type="match status" value="1"/>
</dbReference>
<dbReference type="Proteomes" id="UP000324800">
    <property type="component" value="Unassembled WGS sequence"/>
</dbReference>
<comment type="similarity">
    <text evidence="1">Belongs to the STXBP/unc-18/SEC1 family.</text>
</comment>
<dbReference type="InterPro" id="IPR001619">
    <property type="entry name" value="Sec1-like"/>
</dbReference>
<dbReference type="GO" id="GO:0016192">
    <property type="term" value="P:vesicle-mediated transport"/>
    <property type="evidence" value="ECO:0007669"/>
    <property type="project" value="InterPro"/>
</dbReference>
<evidence type="ECO:0000256" key="1">
    <source>
        <dbReference type="ARBA" id="ARBA00009884"/>
    </source>
</evidence>
<dbReference type="Gene3D" id="3.40.50.1910">
    <property type="match status" value="1"/>
</dbReference>
<dbReference type="Gene3D" id="1.25.40.60">
    <property type="match status" value="1"/>
</dbReference>
<accession>A0A5J4X8Y8</accession>
<name>A0A5J4X8Y8_9EUKA</name>
<sequence length="661" mass="74805">MFSRFSVKVKQIEALKSILRLNKDPLEEAKKANADVIEIWKVLIYDQFAKTIVSPLLSTNSLRSLGVTLLLDLTSRRQPVPSVPVIYIFKPTDENLNLIYQDAKENLYDYMHLNFTSSIRTETLQSFAGKCAKDRVDSKIVKVYEHFLDFVSYEHNLFSLWHENSFNKLNSQDSSRREYMQKTAAQLANVLYTLGTMPIIKYSESENAQYLSKYLAEALRSESSPFSILQKQGSSSIISSSSSAPRLSNAYTQMAMPSFQDYERPLLIIIERSADIVTALQHHWTYMDLISDLLDYQPGRINYTKKVQTQSSSSSSSTTSQTTKQHFDVSFDDDFFWVENFNAPFDTIGPQVTNLVSKYTVDAERIKGQIMNGIGDGESNEGMGIGGALDPLTATKSVLDKHVLIATQLNEIVKKRSIDIYSAYEEELRSGNSNGRIFDILNADKAYSDQAPLIEKEGQQSSSPQEQPNQGTLADMIRLLSVAYLSPQPVIQRSNRDGENESWTSQIDGMEQKLKRNGAPYIRSYEYLKRFKNRNADRPESSGKIFKNMTELFSSSIKLPYVERLVEDVMDAKQSDLADSLITIDPKQSEIPISSAVSRDSTMKVKSRRAIVFIIGGATIHEYLLLADYAKRTSREIILGSTEILTPLSFLQQLQLLQQQQ</sequence>
<dbReference type="PANTHER" id="PTHR11679">
    <property type="entry name" value="VESICLE PROTEIN SORTING-ASSOCIATED"/>
    <property type="match status" value="1"/>
</dbReference>
<dbReference type="InterPro" id="IPR027482">
    <property type="entry name" value="Sec1-like_dom2"/>
</dbReference>
<protein>
    <submittedName>
        <fullName evidence="2">Putative SEC1 family transport protein SLY1</fullName>
    </submittedName>
</protein>
<evidence type="ECO:0000313" key="3">
    <source>
        <dbReference type="Proteomes" id="UP000324800"/>
    </source>
</evidence>
<dbReference type="OrthoDB" id="10251230at2759"/>
<dbReference type="SUPFAM" id="SSF56815">
    <property type="entry name" value="Sec1/munc18-like (SM) proteins"/>
    <property type="match status" value="1"/>
</dbReference>
<dbReference type="Gene3D" id="3.90.830.10">
    <property type="entry name" value="Syntaxin Binding Protein 1, Chain A, domain 2"/>
    <property type="match status" value="1"/>
</dbReference>
<evidence type="ECO:0000313" key="2">
    <source>
        <dbReference type="EMBL" id="KAA6403276.1"/>
    </source>
</evidence>
<organism evidence="2 3">
    <name type="scientific">Streblomastix strix</name>
    <dbReference type="NCBI Taxonomy" id="222440"/>
    <lineage>
        <taxon>Eukaryota</taxon>
        <taxon>Metamonada</taxon>
        <taxon>Preaxostyla</taxon>
        <taxon>Oxymonadida</taxon>
        <taxon>Streblomastigidae</taxon>
        <taxon>Streblomastix</taxon>
    </lineage>
</organism>
<comment type="caution">
    <text evidence="2">The sequence shown here is derived from an EMBL/GenBank/DDBJ whole genome shotgun (WGS) entry which is preliminary data.</text>
</comment>
<dbReference type="EMBL" id="SNRW01000119">
    <property type="protein sequence ID" value="KAA6403276.1"/>
    <property type="molecule type" value="Genomic_DNA"/>
</dbReference>
<dbReference type="Gene3D" id="3.40.50.2060">
    <property type="match status" value="1"/>
</dbReference>
<dbReference type="InterPro" id="IPR036045">
    <property type="entry name" value="Sec1-like_sf"/>
</dbReference>